<feature type="transmembrane region" description="Helical" evidence="18">
    <location>
        <begin position="12"/>
        <end position="35"/>
    </location>
</feature>
<evidence type="ECO:0000259" key="19">
    <source>
        <dbReference type="Pfam" id="PF00905"/>
    </source>
</evidence>
<keyword evidence="11 18" id="KW-1133">Transmembrane helix</keyword>
<evidence type="ECO:0000256" key="2">
    <source>
        <dbReference type="ARBA" id="ARBA00004752"/>
    </source>
</evidence>
<dbReference type="Proteomes" id="UP000316292">
    <property type="component" value="Unassembled WGS sequence"/>
</dbReference>
<dbReference type="Pfam" id="PF00912">
    <property type="entry name" value="Transgly"/>
    <property type="match status" value="1"/>
</dbReference>
<dbReference type="InterPro" id="IPR012338">
    <property type="entry name" value="Beta-lactam/transpept-like"/>
</dbReference>
<evidence type="ECO:0000256" key="13">
    <source>
        <dbReference type="ARBA" id="ARBA00023268"/>
    </source>
</evidence>
<keyword evidence="8" id="KW-0378">Hydrolase</keyword>
<evidence type="ECO:0000313" key="21">
    <source>
        <dbReference type="EMBL" id="TMQ47280.1"/>
    </source>
</evidence>
<dbReference type="Pfam" id="PF00905">
    <property type="entry name" value="Transpeptidase"/>
    <property type="match status" value="1"/>
</dbReference>
<dbReference type="Gene3D" id="3.40.710.10">
    <property type="entry name" value="DD-peptidase/beta-lactamase superfamily"/>
    <property type="match status" value="1"/>
</dbReference>
<keyword evidence="3" id="KW-0121">Carboxypeptidase</keyword>
<dbReference type="InterPro" id="IPR023346">
    <property type="entry name" value="Lysozyme-like_dom_sf"/>
</dbReference>
<organism evidence="21 22">
    <name type="scientific">Eiseniibacteriota bacterium</name>
    <dbReference type="NCBI Taxonomy" id="2212470"/>
    <lineage>
        <taxon>Bacteria</taxon>
        <taxon>Candidatus Eiseniibacteriota</taxon>
    </lineage>
</organism>
<evidence type="ECO:0000256" key="6">
    <source>
        <dbReference type="ARBA" id="ARBA00022679"/>
    </source>
</evidence>
<keyword evidence="10" id="KW-0573">Peptidoglycan synthesis</keyword>
<dbReference type="GO" id="GO:0071555">
    <property type="term" value="P:cell wall organization"/>
    <property type="evidence" value="ECO:0007669"/>
    <property type="project" value="UniProtKB-KW"/>
</dbReference>
<keyword evidence="12 18" id="KW-0472">Membrane</keyword>
<dbReference type="NCBIfam" id="TIGR02074">
    <property type="entry name" value="PBP_1a_fam"/>
    <property type="match status" value="1"/>
</dbReference>
<dbReference type="GO" id="GO:0008360">
    <property type="term" value="P:regulation of cell shape"/>
    <property type="evidence" value="ECO:0007669"/>
    <property type="project" value="UniProtKB-KW"/>
</dbReference>
<dbReference type="GO" id="GO:0006508">
    <property type="term" value="P:proteolysis"/>
    <property type="evidence" value="ECO:0007669"/>
    <property type="project" value="UniProtKB-KW"/>
</dbReference>
<comment type="caution">
    <text evidence="21">The sequence shown here is derived from an EMBL/GenBank/DDBJ whole genome shotgun (WGS) entry which is preliminary data.</text>
</comment>
<keyword evidence="7 18" id="KW-0812">Transmembrane</keyword>
<evidence type="ECO:0000256" key="7">
    <source>
        <dbReference type="ARBA" id="ARBA00022692"/>
    </source>
</evidence>
<evidence type="ECO:0000256" key="1">
    <source>
        <dbReference type="ARBA" id="ARBA00004370"/>
    </source>
</evidence>
<keyword evidence="9" id="KW-0133">Cell shape</keyword>
<evidence type="ECO:0000313" key="22">
    <source>
        <dbReference type="Proteomes" id="UP000316292"/>
    </source>
</evidence>
<evidence type="ECO:0000256" key="4">
    <source>
        <dbReference type="ARBA" id="ARBA00022670"/>
    </source>
</evidence>
<evidence type="ECO:0000256" key="14">
    <source>
        <dbReference type="ARBA" id="ARBA00023316"/>
    </source>
</evidence>
<feature type="compositionally biased region" description="Basic and acidic residues" evidence="17">
    <location>
        <begin position="688"/>
        <end position="705"/>
    </location>
</feature>
<dbReference type="InterPro" id="IPR036950">
    <property type="entry name" value="PBP_transglycosylase"/>
</dbReference>
<evidence type="ECO:0000256" key="3">
    <source>
        <dbReference type="ARBA" id="ARBA00022645"/>
    </source>
</evidence>
<feature type="domain" description="Penicillin-binding protein transpeptidase" evidence="19">
    <location>
        <begin position="349"/>
        <end position="587"/>
    </location>
</feature>
<dbReference type="SUPFAM" id="SSF56601">
    <property type="entry name" value="beta-lactamase/transpeptidase-like"/>
    <property type="match status" value="1"/>
</dbReference>
<dbReference type="SUPFAM" id="SSF53955">
    <property type="entry name" value="Lysozyme-like"/>
    <property type="match status" value="1"/>
</dbReference>
<evidence type="ECO:0000256" key="5">
    <source>
        <dbReference type="ARBA" id="ARBA00022676"/>
    </source>
</evidence>
<keyword evidence="14" id="KW-0961">Cell wall biogenesis/degradation</keyword>
<evidence type="ECO:0000256" key="15">
    <source>
        <dbReference type="ARBA" id="ARBA00044770"/>
    </source>
</evidence>
<dbReference type="EC" id="2.4.99.28" evidence="15"/>
<proteinExistence type="predicted"/>
<dbReference type="GO" id="GO:0008658">
    <property type="term" value="F:penicillin binding"/>
    <property type="evidence" value="ECO:0007669"/>
    <property type="project" value="InterPro"/>
</dbReference>
<comment type="subcellular location">
    <subcellularLocation>
        <location evidence="1">Membrane</location>
    </subcellularLocation>
</comment>
<dbReference type="FunFam" id="1.10.3810.10:FF:000003">
    <property type="entry name" value="Penicillin-binding protein 1a"/>
    <property type="match status" value="1"/>
</dbReference>
<dbReference type="EMBL" id="VBOR01000118">
    <property type="protein sequence ID" value="TMQ47280.1"/>
    <property type="molecule type" value="Genomic_DNA"/>
</dbReference>
<evidence type="ECO:0000256" key="8">
    <source>
        <dbReference type="ARBA" id="ARBA00022801"/>
    </source>
</evidence>
<evidence type="ECO:0000256" key="9">
    <source>
        <dbReference type="ARBA" id="ARBA00022960"/>
    </source>
</evidence>
<keyword evidence="6" id="KW-0808">Transferase</keyword>
<protein>
    <recommendedName>
        <fullName evidence="15">peptidoglycan glycosyltransferase</fullName>
        <ecNumber evidence="15">2.4.99.28</ecNumber>
    </recommendedName>
</protein>
<comment type="pathway">
    <text evidence="2">Cell wall biogenesis; peptidoglycan biosynthesis.</text>
</comment>
<evidence type="ECO:0000256" key="12">
    <source>
        <dbReference type="ARBA" id="ARBA00023136"/>
    </source>
</evidence>
<dbReference type="AlphaFoldDB" id="A0A538S7F6"/>
<dbReference type="Gene3D" id="1.10.3810.10">
    <property type="entry name" value="Biosynthetic peptidoglycan transglycosylase-like"/>
    <property type="match status" value="1"/>
</dbReference>
<evidence type="ECO:0000259" key="20">
    <source>
        <dbReference type="Pfam" id="PF00912"/>
    </source>
</evidence>
<evidence type="ECO:0000256" key="10">
    <source>
        <dbReference type="ARBA" id="ARBA00022984"/>
    </source>
</evidence>
<dbReference type="InterPro" id="IPR050396">
    <property type="entry name" value="Glycosyltr_51/Transpeptidase"/>
</dbReference>
<evidence type="ECO:0000256" key="17">
    <source>
        <dbReference type="SAM" id="MobiDB-lite"/>
    </source>
</evidence>
<sequence>MVSPGWGRVTKGLFAILVVLLCGVIGVGIGVANWLRKDLPSPANLQTIAPPVKTLVYDRNEKLVHEFFKENRSLVPLKDVPRPLVQAILAIEDRRFYSHWGIDPIRLARALITDIVARRPEQGGSTITQQLARNLFLTHEKTLTRKLKEIVLAIRIEQTYTKDEILEMYFNQIYFGEGAYGADAAAKVYFGKQVQELTLPDCALLAGLPRNPRDYSPRRDPDRALRRRNLVLSQMLAAKFINRGAYEQASEAPLGVTKTRYNAQEAPYFMEMVRQYLDERYGSNQIYEGGLKVHTTLDIDVQHAAEESLERRLTALEQRNQYKKTRAALASKSEGSPARDRNQTEYLQGAVVSMDPASGQILALVGGRDFNDSNFNRAIQAARQPGSAFKPFIYTAAIDNGFSPTDIILDTPVSFRAGNGEDWSPQNYDKKFRGPVTLRNALANSVNVPAAKLLQKLGISVVTSYAKRMGIKSRLTPDLSLALGTSEVKLDELTSAYGVYANQGVRTTPTFILKVEDKNGKILEESHTTAEEVLSPETALTMTSMMESVFENGTAASARALGFSAPAAGKTGTTDDYSDAWFVGYVPGVVTGVWVGFDRKQRIGPGMTGAAAALPIWVDVMMAATKDRPAQDFPVPSGVVSRLICTETGLLANPACPSTEIELFREGSEPTGYCNVHTGTAKPPTETPDFHETDTEAPPDERLKL</sequence>
<dbReference type="GO" id="GO:0016020">
    <property type="term" value="C:membrane"/>
    <property type="evidence" value="ECO:0007669"/>
    <property type="project" value="UniProtKB-SubCell"/>
</dbReference>
<keyword evidence="5" id="KW-0328">Glycosyltransferase</keyword>
<evidence type="ECO:0000256" key="18">
    <source>
        <dbReference type="SAM" id="Phobius"/>
    </source>
</evidence>
<keyword evidence="4" id="KW-0645">Protease</keyword>
<evidence type="ECO:0000256" key="16">
    <source>
        <dbReference type="ARBA" id="ARBA00049902"/>
    </source>
</evidence>
<dbReference type="PANTHER" id="PTHR32282:SF27">
    <property type="entry name" value="PENICILLIN-BINDING PROTEIN 1A"/>
    <property type="match status" value="1"/>
</dbReference>
<comment type="catalytic activity">
    <reaction evidence="16">
        <text>[GlcNAc-(1-&gt;4)-Mur2Ac(oyl-L-Ala-gamma-D-Glu-L-Lys-D-Ala-D-Ala)](n)-di-trans,octa-cis-undecaprenyl diphosphate + beta-D-GlcNAc-(1-&gt;4)-Mur2Ac(oyl-L-Ala-gamma-D-Glu-L-Lys-D-Ala-D-Ala)-di-trans,octa-cis-undecaprenyl diphosphate = [GlcNAc-(1-&gt;4)-Mur2Ac(oyl-L-Ala-gamma-D-Glu-L-Lys-D-Ala-D-Ala)](n+1)-di-trans,octa-cis-undecaprenyl diphosphate + di-trans,octa-cis-undecaprenyl diphosphate + H(+)</text>
        <dbReference type="Rhea" id="RHEA:23708"/>
        <dbReference type="Rhea" id="RHEA-COMP:9602"/>
        <dbReference type="Rhea" id="RHEA-COMP:9603"/>
        <dbReference type="ChEBI" id="CHEBI:15378"/>
        <dbReference type="ChEBI" id="CHEBI:58405"/>
        <dbReference type="ChEBI" id="CHEBI:60033"/>
        <dbReference type="ChEBI" id="CHEBI:78435"/>
        <dbReference type="EC" id="2.4.99.28"/>
    </reaction>
</comment>
<dbReference type="GO" id="GO:0009252">
    <property type="term" value="P:peptidoglycan biosynthetic process"/>
    <property type="evidence" value="ECO:0007669"/>
    <property type="project" value="UniProtKB-KW"/>
</dbReference>
<dbReference type="GO" id="GO:0008955">
    <property type="term" value="F:peptidoglycan glycosyltransferase activity"/>
    <property type="evidence" value="ECO:0007669"/>
    <property type="project" value="UniProtKB-EC"/>
</dbReference>
<feature type="region of interest" description="Disordered" evidence="17">
    <location>
        <begin position="677"/>
        <end position="705"/>
    </location>
</feature>
<dbReference type="InterPro" id="IPR001460">
    <property type="entry name" value="PCN-bd_Tpept"/>
</dbReference>
<accession>A0A538S7F6</accession>
<dbReference type="PANTHER" id="PTHR32282">
    <property type="entry name" value="BINDING PROTEIN TRANSPEPTIDASE, PUTATIVE-RELATED"/>
    <property type="match status" value="1"/>
</dbReference>
<keyword evidence="13" id="KW-0511">Multifunctional enzyme</keyword>
<dbReference type="GO" id="GO:0004180">
    <property type="term" value="F:carboxypeptidase activity"/>
    <property type="evidence" value="ECO:0007669"/>
    <property type="project" value="UniProtKB-KW"/>
</dbReference>
<reference evidence="21 22" key="1">
    <citation type="journal article" date="2019" name="Nat. Microbiol.">
        <title>Mediterranean grassland soil C-N compound turnover is dependent on rainfall and depth, and is mediated by genomically divergent microorganisms.</title>
        <authorList>
            <person name="Diamond S."/>
            <person name="Andeer P.F."/>
            <person name="Li Z."/>
            <person name="Crits-Christoph A."/>
            <person name="Burstein D."/>
            <person name="Anantharaman K."/>
            <person name="Lane K.R."/>
            <person name="Thomas B.C."/>
            <person name="Pan C."/>
            <person name="Northen T.R."/>
            <person name="Banfield J.F."/>
        </authorList>
    </citation>
    <scope>NUCLEOTIDE SEQUENCE [LARGE SCALE GENOMIC DNA]</scope>
    <source>
        <strain evidence="21">WS_1</strain>
    </source>
</reference>
<evidence type="ECO:0000256" key="11">
    <source>
        <dbReference type="ARBA" id="ARBA00022989"/>
    </source>
</evidence>
<dbReference type="GO" id="GO:0030288">
    <property type="term" value="C:outer membrane-bounded periplasmic space"/>
    <property type="evidence" value="ECO:0007669"/>
    <property type="project" value="TreeGrafter"/>
</dbReference>
<name>A0A538S7F6_UNCEI</name>
<gene>
    <name evidence="21" type="ORF">E6K71_10390</name>
</gene>
<dbReference type="InterPro" id="IPR001264">
    <property type="entry name" value="Glyco_trans_51"/>
</dbReference>
<feature type="domain" description="Glycosyl transferase family 51" evidence="20">
    <location>
        <begin position="62"/>
        <end position="235"/>
    </location>
</feature>